<feature type="transmembrane region" description="Helical" evidence="9">
    <location>
        <begin position="1409"/>
        <end position="1427"/>
    </location>
</feature>
<keyword evidence="13" id="KW-1185">Reference proteome</keyword>
<feature type="transmembrane region" description="Helical" evidence="9">
    <location>
        <begin position="1286"/>
        <end position="1311"/>
    </location>
</feature>
<evidence type="ECO:0000313" key="12">
    <source>
        <dbReference type="EMBL" id="CAF1600998.1"/>
    </source>
</evidence>
<feature type="disulfide bond" evidence="8">
    <location>
        <begin position="589"/>
        <end position="607"/>
    </location>
</feature>
<proteinExistence type="predicted"/>
<keyword evidence="3" id="KW-0677">Repeat</keyword>
<keyword evidence="4 9" id="KW-1133">Transmembrane helix</keyword>
<feature type="domain" description="EGF-like" evidence="10">
    <location>
        <begin position="1015"/>
        <end position="1058"/>
    </location>
</feature>
<feature type="transmembrane region" description="Helical" evidence="9">
    <location>
        <begin position="1543"/>
        <end position="1565"/>
    </location>
</feature>
<comment type="caution">
    <text evidence="12">The sequence shown here is derived from an EMBL/GenBank/DDBJ whole genome shotgun (WGS) entry which is preliminary data.</text>
</comment>
<reference evidence="12" key="1">
    <citation type="submission" date="2021-02" db="EMBL/GenBank/DDBJ databases">
        <authorList>
            <person name="Nowell W R."/>
        </authorList>
    </citation>
    <scope>NUCLEOTIDE SEQUENCE</scope>
</reference>
<dbReference type="SMART" id="SM00192">
    <property type="entry name" value="LDLa"/>
    <property type="match status" value="6"/>
</dbReference>
<dbReference type="PROSITE" id="PS01186">
    <property type="entry name" value="EGF_2"/>
    <property type="match status" value="1"/>
</dbReference>
<dbReference type="SUPFAM" id="SSF57424">
    <property type="entry name" value="LDL receptor-like module"/>
    <property type="match status" value="1"/>
</dbReference>
<dbReference type="InterPro" id="IPR036055">
    <property type="entry name" value="LDL_receptor-like_sf"/>
</dbReference>
<feature type="transmembrane region" description="Helical" evidence="9">
    <location>
        <begin position="1512"/>
        <end position="1531"/>
    </location>
</feature>
<evidence type="ECO:0000259" key="11">
    <source>
        <dbReference type="PROSITE" id="PS50262"/>
    </source>
</evidence>
<feature type="disulfide bond" evidence="8">
    <location>
        <begin position="200"/>
        <end position="215"/>
    </location>
</feature>
<feature type="disulfide bond" evidence="7">
    <location>
        <begin position="1048"/>
        <end position="1057"/>
    </location>
</feature>
<comment type="subcellular location">
    <subcellularLocation>
        <location evidence="1">Membrane</location>
        <topology evidence="1">Single-pass membrane protein</topology>
    </subcellularLocation>
</comment>
<evidence type="ECO:0000256" key="1">
    <source>
        <dbReference type="ARBA" id="ARBA00004167"/>
    </source>
</evidence>
<evidence type="ECO:0000259" key="10">
    <source>
        <dbReference type="PROSITE" id="PS50026"/>
    </source>
</evidence>
<dbReference type="GO" id="GO:0016192">
    <property type="term" value="P:vesicle-mediated transport"/>
    <property type="evidence" value="ECO:0007669"/>
    <property type="project" value="UniProtKB-ARBA"/>
</dbReference>
<evidence type="ECO:0000256" key="4">
    <source>
        <dbReference type="ARBA" id="ARBA00022989"/>
    </source>
</evidence>
<evidence type="ECO:0000256" key="3">
    <source>
        <dbReference type="ARBA" id="ARBA00022737"/>
    </source>
</evidence>
<dbReference type="Gene3D" id="1.20.1070.10">
    <property type="entry name" value="Rhodopsin 7-helix transmembrane proteins"/>
    <property type="match status" value="1"/>
</dbReference>
<dbReference type="CDD" id="cd00112">
    <property type="entry name" value="LDLa"/>
    <property type="match status" value="1"/>
</dbReference>
<dbReference type="InterPro" id="IPR017452">
    <property type="entry name" value="GPCR_Rhodpsn_7TM"/>
</dbReference>
<organism evidence="12 13">
    <name type="scientific">Adineta ricciae</name>
    <name type="common">Rotifer</name>
    <dbReference type="NCBI Taxonomy" id="249248"/>
    <lineage>
        <taxon>Eukaryota</taxon>
        <taxon>Metazoa</taxon>
        <taxon>Spiralia</taxon>
        <taxon>Gnathifera</taxon>
        <taxon>Rotifera</taxon>
        <taxon>Eurotatoria</taxon>
        <taxon>Bdelloidea</taxon>
        <taxon>Adinetida</taxon>
        <taxon>Adinetidae</taxon>
        <taxon>Adineta</taxon>
    </lineage>
</organism>
<evidence type="ECO:0000256" key="5">
    <source>
        <dbReference type="ARBA" id="ARBA00023136"/>
    </source>
</evidence>
<keyword evidence="6 7" id="KW-1015">Disulfide bond</keyword>
<keyword evidence="7" id="KW-0245">EGF-like domain</keyword>
<feature type="domain" description="G-protein coupled receptors family 1 profile" evidence="11">
    <location>
        <begin position="1304"/>
        <end position="1563"/>
    </location>
</feature>
<dbReference type="PRINTS" id="PR00261">
    <property type="entry name" value="LDLRECEPTOR"/>
</dbReference>
<dbReference type="PROSITE" id="PS50026">
    <property type="entry name" value="EGF_3"/>
    <property type="match status" value="1"/>
</dbReference>
<sequence length="1590" mass="185555">MMISFNVNSYPINFELTEWTNIDKTNTDLQHDCLYVLMSIQPQITLYYLQYIPILRNFRQMTSLCLSEWPSTWKIQENTRDQKLTFSQLAELNITSQQLYHWSAPIDIIESYQSYLNQLLTSNNISLSTKVFYNCTSPRFGPKWQYLFPFRTTSKLTSVYELIQGFYLERTYQTDALSCYSHLNCRFGSVLLCLDWNQICDGFIQCTDGVDEQDCWQMEMNQCKENEYRCRNGQCISSVFLDDNTFAIECLDHSDTKEKLYWDTVLRQLYDPQRPLFINEEVLTYNGTGHFGPFFRQRNRRYLFINHMISQPDKSMLRTCWFPLYCYLGFFNPSEYSCRHMCSEEHCQKTINESCPYMFHAPSAAIVFGHVYLAYTKQYIVQQKTWLNAPEYICYNEQLCGGFNPNQETIYFNNSLCRRVQDVLPRVISHPDGIEMIRQYIYQLSFYLSKCNTMPQNDATFCDNRTMYRCLNSSKCIAKIRIFDQFEDCDYGDDENMQKNILIHEICPTERSPTHFICPNTNKCISRKLLRDSKCDCGYLDAEQFICPDEDIIMKSIREIISFPTICNGFNDLNPILIDGQNYTDETECNQWMCNNAYTRCNGYWDCYDGADEVDCHEFLSGLNCTAHSFLCLSSITHKFVCLSIDKSNDGNIDCLGGTDEPHICQYNTQTYENGFYCKDQRTLSPICIQRHKMCTTDPPCANREMFYLCEISSLQIFRDGFCDRGDFSYVKDTSMKMCYLFRFTPRPDIVHFSLVQVKSIFMDKDRDVPFGGALINEMDSDISRSVCIHGVPLRVVFDINKLLLKTTCLCLPNYYGPHCQYQNQRVSFTMKLQTFSDSWHTQFILIVSLIDDTDQRTIHSYEQITYFPMQNCQTTFDIYLLYSNRPKNESNQYAIHIDIYEKLSLSYRGGFFIHIPFLFLPVQRIASLLNIPYKDYGMKNCFIDGCLHGECIRYFEDTNARTFCKCFKGWTGRLCTIEYQCHCSLDSLCHGISAHQRSICICPIDKWGPRCLISDTTCHLNNPCQNNGTCIPYDQHISPGNTFECICSKDFYGKRCEYSSFKLILTFSNDIDIPEAMLIHFVEVKHRQEPEKGITFKKIPITRNPVAIYWAGTVHITFVELFINQYYLIFLEEKYNQSNVIEKQLKLSDYCPHIRQVFNETLAKLHLIRRIKFYHFICRNYSRELSCFYDDIYVCFCVQFNNQRQANCLEFNHTLKRDCSGRSRCENGGQCLQDSTACPQTSMCICPSCFYGLQCEFTSNGHSLSLDAILGYHIQPFVSITQQPMIIKISVTLVMIITIIGALNGIFSLITFIQKDLKQTGCGIYLLAASITTLFNTTTFLNKFVILVVAQTTYITNILFLQIQCRSIDYLIRVGLNLDQWLNACIAVERAITVLKGIHFNKKKSVKISKYVIIVLIIVIISSNVVDPIHRRLVYIDNNDEKRIWCVLHYPSTVQKFNITVNIFHFCLPFIINFMSASIIIISSARLKSVVQTTSSYKEHFIEQFKQHRHLLVSSLLLFILGVPRLVIVFSGGCMKTNADAWWFLMGYFISFFPPMLNFVIFVMPSEVYVKQFRTTIKTYRDAIKRRLK</sequence>
<dbReference type="PANTHER" id="PTHR24270">
    <property type="entry name" value="LOW-DENSITY LIPOPROTEIN RECEPTOR-RELATED"/>
    <property type="match status" value="1"/>
</dbReference>
<feature type="transmembrane region" description="Helical" evidence="9">
    <location>
        <begin position="1464"/>
        <end position="1483"/>
    </location>
</feature>
<evidence type="ECO:0000256" key="7">
    <source>
        <dbReference type="PROSITE-ProRule" id="PRU00076"/>
    </source>
</evidence>
<protein>
    <submittedName>
        <fullName evidence="12">Uncharacterized protein</fullName>
    </submittedName>
</protein>
<name>A0A816AXB9_ADIRI</name>
<dbReference type="Gene3D" id="2.10.25.10">
    <property type="entry name" value="Laminin"/>
    <property type="match status" value="1"/>
</dbReference>
<evidence type="ECO:0000313" key="13">
    <source>
        <dbReference type="Proteomes" id="UP000663828"/>
    </source>
</evidence>
<dbReference type="InterPro" id="IPR000742">
    <property type="entry name" value="EGF"/>
</dbReference>
<dbReference type="PROSITE" id="PS00022">
    <property type="entry name" value="EGF_1"/>
    <property type="match status" value="4"/>
</dbReference>
<dbReference type="EMBL" id="CAJNOR010006679">
    <property type="protein sequence ID" value="CAF1600998.1"/>
    <property type="molecule type" value="Genomic_DNA"/>
</dbReference>
<evidence type="ECO:0000256" key="2">
    <source>
        <dbReference type="ARBA" id="ARBA00022692"/>
    </source>
</evidence>
<evidence type="ECO:0000256" key="6">
    <source>
        <dbReference type="ARBA" id="ARBA00023157"/>
    </source>
</evidence>
<dbReference type="PROSITE" id="PS50068">
    <property type="entry name" value="LDLRA_2"/>
    <property type="match status" value="2"/>
</dbReference>
<dbReference type="Pfam" id="PF00008">
    <property type="entry name" value="EGF"/>
    <property type="match status" value="1"/>
</dbReference>
<dbReference type="PROSITE" id="PS50262">
    <property type="entry name" value="G_PROTEIN_RECEP_F1_2"/>
    <property type="match status" value="1"/>
</dbReference>
<feature type="disulfide bond" evidence="8">
    <location>
        <begin position="601"/>
        <end position="616"/>
    </location>
</feature>
<keyword evidence="2 9" id="KW-0812">Transmembrane</keyword>
<dbReference type="Proteomes" id="UP000663828">
    <property type="component" value="Unassembled WGS sequence"/>
</dbReference>
<dbReference type="GO" id="GO:0005886">
    <property type="term" value="C:plasma membrane"/>
    <property type="evidence" value="ECO:0007669"/>
    <property type="project" value="TreeGrafter"/>
</dbReference>
<accession>A0A816AXB9</accession>
<comment type="caution">
    <text evidence="7">Lacks conserved residue(s) required for the propagation of feature annotation.</text>
</comment>
<dbReference type="SUPFAM" id="SSF81321">
    <property type="entry name" value="Family A G protein-coupled receptor-like"/>
    <property type="match status" value="1"/>
</dbReference>
<evidence type="ECO:0000256" key="9">
    <source>
        <dbReference type="SAM" id="Phobius"/>
    </source>
</evidence>
<dbReference type="InterPro" id="IPR002172">
    <property type="entry name" value="LDrepeatLR_classA_rpt"/>
</dbReference>
<evidence type="ECO:0000256" key="8">
    <source>
        <dbReference type="PROSITE-ProRule" id="PRU00124"/>
    </source>
</evidence>
<dbReference type="CDD" id="cd00054">
    <property type="entry name" value="EGF_CA"/>
    <property type="match status" value="1"/>
</dbReference>
<dbReference type="InterPro" id="IPR050685">
    <property type="entry name" value="LDLR"/>
</dbReference>
<dbReference type="SUPFAM" id="SSF57196">
    <property type="entry name" value="EGF/Laminin"/>
    <property type="match status" value="1"/>
</dbReference>
<gene>
    <name evidence="12" type="ORF">XAT740_LOCUS47716</name>
</gene>
<keyword evidence="5 9" id="KW-0472">Membrane</keyword>
<dbReference type="SMART" id="SM00181">
    <property type="entry name" value="EGF"/>
    <property type="match status" value="3"/>
</dbReference>